<dbReference type="AlphaFoldDB" id="H3GEC3"/>
<organism evidence="1 2">
    <name type="scientific">Phytophthora ramorum</name>
    <name type="common">Sudden oak death agent</name>
    <dbReference type="NCBI Taxonomy" id="164328"/>
    <lineage>
        <taxon>Eukaryota</taxon>
        <taxon>Sar</taxon>
        <taxon>Stramenopiles</taxon>
        <taxon>Oomycota</taxon>
        <taxon>Peronosporomycetes</taxon>
        <taxon>Peronosporales</taxon>
        <taxon>Peronosporaceae</taxon>
        <taxon>Phytophthora</taxon>
    </lineage>
</organism>
<dbReference type="VEuPathDB" id="FungiDB:KRP23_9416"/>
<proteinExistence type="predicted"/>
<protein>
    <submittedName>
        <fullName evidence="1">Uncharacterized protein</fullName>
    </submittedName>
</protein>
<name>H3GEC3_PHYRM</name>
<evidence type="ECO:0000313" key="2">
    <source>
        <dbReference type="Proteomes" id="UP000005238"/>
    </source>
</evidence>
<dbReference type="Proteomes" id="UP000005238">
    <property type="component" value="Unassembled WGS sequence"/>
</dbReference>
<keyword evidence="2" id="KW-1185">Reference proteome</keyword>
<sequence length="211" mass="22875">MVWLAGSDVVLTADVATAAIPTRSPASAERLDMVTESRTDLVAARYEALASTSMAARTPDSAARQLVTAVSRTDLVRMTSVSVLLVGWSGLLLADLKEDPVSVLMATPPPDPLERLAKVVVEGVRPRRGGGACVGAISHWEMGRDGGGRARATRTPLEGRPLKKHRGKLLMVFPYVLLRLASRRRSSFTERLVFIRLATYAQVMRRPSLSN</sequence>
<reference evidence="1" key="2">
    <citation type="submission" date="2015-06" db="UniProtKB">
        <authorList>
            <consortium name="EnsemblProtists"/>
        </authorList>
    </citation>
    <scope>IDENTIFICATION</scope>
    <source>
        <strain evidence="1">Pr102</strain>
    </source>
</reference>
<dbReference type="InParanoid" id="H3GEC3"/>
<dbReference type="EnsemblProtists" id="Phyra73995">
    <property type="protein sequence ID" value="Phyra73995"/>
    <property type="gene ID" value="Phyra73995"/>
</dbReference>
<dbReference type="EMBL" id="DS566002">
    <property type="status" value="NOT_ANNOTATED_CDS"/>
    <property type="molecule type" value="Genomic_DNA"/>
</dbReference>
<evidence type="ECO:0000313" key="1">
    <source>
        <dbReference type="EnsemblProtists" id="Phyra73995"/>
    </source>
</evidence>
<reference evidence="2" key="1">
    <citation type="journal article" date="2006" name="Science">
        <title>Phytophthora genome sequences uncover evolutionary origins and mechanisms of pathogenesis.</title>
        <authorList>
            <person name="Tyler B.M."/>
            <person name="Tripathy S."/>
            <person name="Zhang X."/>
            <person name="Dehal P."/>
            <person name="Jiang R.H."/>
            <person name="Aerts A."/>
            <person name="Arredondo F.D."/>
            <person name="Baxter L."/>
            <person name="Bensasson D."/>
            <person name="Beynon J.L."/>
            <person name="Chapman J."/>
            <person name="Damasceno C.M."/>
            <person name="Dorrance A.E."/>
            <person name="Dou D."/>
            <person name="Dickerman A.W."/>
            <person name="Dubchak I.L."/>
            <person name="Garbelotto M."/>
            <person name="Gijzen M."/>
            <person name="Gordon S.G."/>
            <person name="Govers F."/>
            <person name="Grunwald N.J."/>
            <person name="Huang W."/>
            <person name="Ivors K.L."/>
            <person name="Jones R.W."/>
            <person name="Kamoun S."/>
            <person name="Krampis K."/>
            <person name="Lamour K.H."/>
            <person name="Lee M.K."/>
            <person name="McDonald W.H."/>
            <person name="Medina M."/>
            <person name="Meijer H.J."/>
            <person name="Nordberg E.K."/>
            <person name="Maclean D.J."/>
            <person name="Ospina-Giraldo M.D."/>
            <person name="Morris P.F."/>
            <person name="Phuntumart V."/>
            <person name="Putnam N.H."/>
            <person name="Rash S."/>
            <person name="Rose J.K."/>
            <person name="Sakihama Y."/>
            <person name="Salamov A.A."/>
            <person name="Savidor A."/>
            <person name="Scheuring C.F."/>
            <person name="Smith B.M."/>
            <person name="Sobral B.W."/>
            <person name="Terry A."/>
            <person name="Torto-Alalibo T.A."/>
            <person name="Win J."/>
            <person name="Xu Z."/>
            <person name="Zhang H."/>
            <person name="Grigoriev I.V."/>
            <person name="Rokhsar D.S."/>
            <person name="Boore J.L."/>
        </authorList>
    </citation>
    <scope>NUCLEOTIDE SEQUENCE [LARGE SCALE GENOMIC DNA]</scope>
    <source>
        <strain evidence="2">Pr102</strain>
    </source>
</reference>
<accession>H3GEC3</accession>
<dbReference type="VEuPathDB" id="FungiDB:KRP22_6693"/>
<dbReference type="HOGENOM" id="CLU_1307017_0_0_1"/>